<evidence type="ECO:0000256" key="7">
    <source>
        <dbReference type="ARBA" id="ARBA00022842"/>
    </source>
</evidence>
<dbReference type="InterPro" id="IPR020568">
    <property type="entry name" value="Ribosomal_Su5_D2-typ_SF"/>
</dbReference>
<comment type="catalytic activity">
    <reaction evidence="9">
        <text>RNA(n+1) + phosphate = RNA(n) + a ribonucleoside 5'-diphosphate</text>
        <dbReference type="Rhea" id="RHEA:22096"/>
        <dbReference type="Rhea" id="RHEA-COMP:14527"/>
        <dbReference type="Rhea" id="RHEA-COMP:17342"/>
        <dbReference type="ChEBI" id="CHEBI:43474"/>
        <dbReference type="ChEBI" id="CHEBI:57930"/>
        <dbReference type="ChEBI" id="CHEBI:140395"/>
        <dbReference type="EC" id="2.7.7.8"/>
    </reaction>
</comment>
<dbReference type="Gene3D" id="2.40.50.140">
    <property type="entry name" value="Nucleic acid-binding proteins"/>
    <property type="match status" value="1"/>
</dbReference>
<keyword evidence="5 9" id="KW-0548">Nucleotidyltransferase</keyword>
<dbReference type="EC" id="2.7.7.8" evidence="9"/>
<comment type="subcellular location">
    <subcellularLocation>
        <location evidence="1 9">Cytoplasm</location>
    </subcellularLocation>
</comment>
<evidence type="ECO:0000313" key="11">
    <source>
        <dbReference type="EMBL" id="QQN55445.1"/>
    </source>
</evidence>
<feature type="binding site" evidence="9">
    <location>
        <position position="484"/>
    </location>
    <ligand>
        <name>Mg(2+)</name>
        <dbReference type="ChEBI" id="CHEBI:18420"/>
    </ligand>
</feature>
<dbReference type="PIRSF" id="PIRSF005499">
    <property type="entry name" value="PNPase"/>
    <property type="match status" value="1"/>
</dbReference>
<evidence type="ECO:0000256" key="1">
    <source>
        <dbReference type="ARBA" id="ARBA00004496"/>
    </source>
</evidence>
<dbReference type="Gene3D" id="3.30.1370.10">
    <property type="entry name" value="K Homology domain, type 1"/>
    <property type="match status" value="1"/>
</dbReference>
<dbReference type="HAMAP" id="MF_01595">
    <property type="entry name" value="PNPase"/>
    <property type="match status" value="1"/>
</dbReference>
<dbReference type="Pfam" id="PF01138">
    <property type="entry name" value="RNase_PH"/>
    <property type="match status" value="2"/>
</dbReference>
<dbReference type="SMART" id="SM00322">
    <property type="entry name" value="KH"/>
    <property type="match status" value="1"/>
</dbReference>
<dbReference type="GO" id="GO:0006396">
    <property type="term" value="P:RNA processing"/>
    <property type="evidence" value="ECO:0007669"/>
    <property type="project" value="InterPro"/>
</dbReference>
<dbReference type="InterPro" id="IPR001247">
    <property type="entry name" value="ExoRNase_PH_dom1"/>
</dbReference>
<evidence type="ECO:0000256" key="5">
    <source>
        <dbReference type="ARBA" id="ARBA00022695"/>
    </source>
</evidence>
<dbReference type="FunFam" id="3.30.230.70:FF:000002">
    <property type="entry name" value="Polyribonucleotide nucleotidyltransferase"/>
    <property type="match status" value="1"/>
</dbReference>
<keyword evidence="4 9" id="KW-0808">Transferase</keyword>
<dbReference type="PROSITE" id="PS50084">
    <property type="entry name" value="KH_TYPE_1"/>
    <property type="match status" value="1"/>
</dbReference>
<organism evidence="11 12">
    <name type="scientific">Anaerococcus obesiensis</name>
    <dbReference type="NCBI Taxonomy" id="1287640"/>
    <lineage>
        <taxon>Bacteria</taxon>
        <taxon>Bacillati</taxon>
        <taxon>Bacillota</taxon>
        <taxon>Tissierellia</taxon>
        <taxon>Tissierellales</taxon>
        <taxon>Peptoniphilaceae</taxon>
        <taxon>Anaerococcus</taxon>
    </lineage>
</organism>
<dbReference type="CDD" id="cd11363">
    <property type="entry name" value="RNase_PH_PNPase_1"/>
    <property type="match status" value="1"/>
</dbReference>
<dbReference type="KEGG" id="aob:I6H46_05750"/>
<evidence type="ECO:0000256" key="4">
    <source>
        <dbReference type="ARBA" id="ARBA00022679"/>
    </source>
</evidence>
<dbReference type="InterPro" id="IPR036345">
    <property type="entry name" value="ExoRNase_PH_dom2_sf"/>
</dbReference>
<dbReference type="AlphaFoldDB" id="A0A7T7USK3"/>
<dbReference type="InterPro" id="IPR015848">
    <property type="entry name" value="PNPase_PH_RNA-bd_bac/org-type"/>
</dbReference>
<dbReference type="InterPro" id="IPR036456">
    <property type="entry name" value="PNPase_PH_RNA-bd_sf"/>
</dbReference>
<dbReference type="InterPro" id="IPR027408">
    <property type="entry name" value="PNPase/RNase_PH_dom_sf"/>
</dbReference>
<dbReference type="CDD" id="cd02393">
    <property type="entry name" value="KH-I_PNPase"/>
    <property type="match status" value="1"/>
</dbReference>
<evidence type="ECO:0000259" key="10">
    <source>
        <dbReference type="PROSITE" id="PS50126"/>
    </source>
</evidence>
<feature type="binding site" evidence="9">
    <location>
        <position position="490"/>
    </location>
    <ligand>
        <name>Mg(2+)</name>
        <dbReference type="ChEBI" id="CHEBI:18420"/>
    </ligand>
</feature>
<comment type="function">
    <text evidence="9">Involved in mRNA degradation. Catalyzes the phosphorolysis of single-stranded polyribonucleotides processively in the 3'- to 5'-direction.</text>
</comment>
<dbReference type="Pfam" id="PF00013">
    <property type="entry name" value="KH_1"/>
    <property type="match status" value="1"/>
</dbReference>
<evidence type="ECO:0000256" key="9">
    <source>
        <dbReference type="HAMAP-Rule" id="MF_01595"/>
    </source>
</evidence>
<keyword evidence="7 9" id="KW-0460">Magnesium</keyword>
<dbReference type="InterPro" id="IPR012162">
    <property type="entry name" value="PNPase"/>
</dbReference>
<dbReference type="SUPFAM" id="SSF50249">
    <property type="entry name" value="Nucleic acid-binding proteins"/>
    <property type="match status" value="1"/>
</dbReference>
<keyword evidence="8 9" id="KW-0694">RNA-binding</keyword>
<dbReference type="InterPro" id="IPR012340">
    <property type="entry name" value="NA-bd_OB-fold"/>
</dbReference>
<dbReference type="SUPFAM" id="SSF54211">
    <property type="entry name" value="Ribosomal protein S5 domain 2-like"/>
    <property type="match status" value="2"/>
</dbReference>
<evidence type="ECO:0000256" key="2">
    <source>
        <dbReference type="ARBA" id="ARBA00007404"/>
    </source>
</evidence>
<dbReference type="NCBIfam" id="TIGR03591">
    <property type="entry name" value="polynuc_phos"/>
    <property type="match status" value="1"/>
</dbReference>
<dbReference type="GO" id="GO:0003723">
    <property type="term" value="F:RNA binding"/>
    <property type="evidence" value="ECO:0007669"/>
    <property type="project" value="UniProtKB-UniRule"/>
</dbReference>
<dbReference type="PANTHER" id="PTHR11252">
    <property type="entry name" value="POLYRIBONUCLEOTIDE NUCLEOTIDYLTRANSFERASE"/>
    <property type="match status" value="1"/>
</dbReference>
<dbReference type="InterPro" id="IPR004087">
    <property type="entry name" value="KH_dom"/>
</dbReference>
<evidence type="ECO:0000256" key="6">
    <source>
        <dbReference type="ARBA" id="ARBA00022723"/>
    </source>
</evidence>
<dbReference type="SUPFAM" id="SSF46915">
    <property type="entry name" value="Polynucleotide phosphorylase/guanosine pentaphosphate synthase (PNPase/GPSI), domain 3"/>
    <property type="match status" value="1"/>
</dbReference>
<dbReference type="Gene3D" id="3.30.230.70">
    <property type="entry name" value="GHMP Kinase, N-terminal domain"/>
    <property type="match status" value="2"/>
</dbReference>
<dbReference type="FunFam" id="3.30.230.70:FF:000001">
    <property type="entry name" value="Polyribonucleotide nucleotidyltransferase"/>
    <property type="match status" value="1"/>
</dbReference>
<feature type="domain" description="S1 motif" evidence="10">
    <location>
        <begin position="620"/>
        <end position="688"/>
    </location>
</feature>
<dbReference type="GO" id="GO:0000175">
    <property type="term" value="F:3'-5'-RNA exonuclease activity"/>
    <property type="evidence" value="ECO:0007669"/>
    <property type="project" value="TreeGrafter"/>
</dbReference>
<dbReference type="CDD" id="cd04472">
    <property type="entry name" value="S1_PNPase"/>
    <property type="match status" value="1"/>
</dbReference>
<dbReference type="NCBIfam" id="NF008805">
    <property type="entry name" value="PRK11824.1"/>
    <property type="match status" value="1"/>
</dbReference>
<dbReference type="GO" id="GO:0006402">
    <property type="term" value="P:mRNA catabolic process"/>
    <property type="evidence" value="ECO:0007669"/>
    <property type="project" value="UniProtKB-UniRule"/>
</dbReference>
<evidence type="ECO:0000313" key="12">
    <source>
        <dbReference type="Proteomes" id="UP000595871"/>
    </source>
</evidence>
<reference evidence="11 12" key="1">
    <citation type="submission" date="2020-12" db="EMBL/GenBank/DDBJ databases">
        <title>FDA dAtabase for Regulatory Grade micrObial Sequences (FDA-ARGOS): Supporting development and validation of Infectious Disease Dx tests.</title>
        <authorList>
            <person name="Sproer C."/>
            <person name="Gronow S."/>
            <person name="Severitt S."/>
            <person name="Schroder I."/>
            <person name="Tallon L."/>
            <person name="Sadzewicz L."/>
            <person name="Zhao X."/>
            <person name="Boylan J."/>
            <person name="Ott S."/>
            <person name="Bowen H."/>
            <person name="Vavikolanu K."/>
            <person name="Mehta A."/>
            <person name="Aluvathingal J."/>
            <person name="Nadendla S."/>
            <person name="Lowell S."/>
            <person name="Myers T."/>
            <person name="Yan Y."/>
            <person name="Sichtig H."/>
        </authorList>
    </citation>
    <scope>NUCLEOTIDE SEQUENCE [LARGE SCALE GENOMIC DNA]</scope>
    <source>
        <strain evidence="11 12">FDAARGOS_989</strain>
    </source>
</reference>
<dbReference type="Pfam" id="PF03726">
    <property type="entry name" value="PNPase"/>
    <property type="match status" value="1"/>
</dbReference>
<keyword evidence="12" id="KW-1185">Reference proteome</keyword>
<keyword evidence="3 9" id="KW-0963">Cytoplasm</keyword>
<dbReference type="InterPro" id="IPR036612">
    <property type="entry name" value="KH_dom_type_1_sf"/>
</dbReference>
<dbReference type="GO" id="GO:0004654">
    <property type="term" value="F:polyribonucleotide nucleotidyltransferase activity"/>
    <property type="evidence" value="ECO:0007669"/>
    <property type="project" value="UniProtKB-UniRule"/>
</dbReference>
<comment type="similarity">
    <text evidence="2 9">Belongs to the polyribonucleotide nucleotidyltransferase family.</text>
</comment>
<evidence type="ECO:0000256" key="8">
    <source>
        <dbReference type="ARBA" id="ARBA00022884"/>
    </source>
</evidence>
<name>A0A7T7USK3_9FIRM</name>
<dbReference type="PROSITE" id="PS50126">
    <property type="entry name" value="S1"/>
    <property type="match status" value="1"/>
</dbReference>
<keyword evidence="6 9" id="KW-0479">Metal-binding</keyword>
<dbReference type="PANTHER" id="PTHR11252:SF0">
    <property type="entry name" value="POLYRIBONUCLEOTIDE NUCLEOTIDYLTRANSFERASE 1, MITOCHONDRIAL"/>
    <property type="match status" value="1"/>
</dbReference>
<dbReference type="InterPro" id="IPR004088">
    <property type="entry name" value="KH_dom_type_1"/>
</dbReference>
<dbReference type="GO" id="GO:0000287">
    <property type="term" value="F:magnesium ion binding"/>
    <property type="evidence" value="ECO:0007669"/>
    <property type="project" value="UniProtKB-UniRule"/>
</dbReference>
<dbReference type="Pfam" id="PF03725">
    <property type="entry name" value="RNase_PH_C"/>
    <property type="match status" value="2"/>
</dbReference>
<dbReference type="Pfam" id="PF00575">
    <property type="entry name" value="S1"/>
    <property type="match status" value="1"/>
</dbReference>
<evidence type="ECO:0000256" key="3">
    <source>
        <dbReference type="ARBA" id="ARBA00022490"/>
    </source>
</evidence>
<dbReference type="Proteomes" id="UP000595871">
    <property type="component" value="Chromosome"/>
</dbReference>
<accession>A0A7T7USK3</accession>
<dbReference type="RefSeq" id="WP_019118031.1">
    <property type="nucleotide sequence ID" value="NZ_CP067016.1"/>
</dbReference>
<gene>
    <name evidence="9" type="primary">pnp</name>
    <name evidence="11" type="ORF">I6H46_05750</name>
</gene>
<dbReference type="SMART" id="SM00316">
    <property type="entry name" value="S1"/>
    <property type="match status" value="1"/>
</dbReference>
<dbReference type="CDD" id="cd11364">
    <property type="entry name" value="RNase_PH_PNPase_2"/>
    <property type="match status" value="1"/>
</dbReference>
<proteinExistence type="inferred from homology"/>
<protein>
    <recommendedName>
        <fullName evidence="9">Polyribonucleotide nucleotidyltransferase</fullName>
        <ecNumber evidence="9">2.7.7.8</ecNumber>
    </recommendedName>
    <alternativeName>
        <fullName evidence="9">Polynucleotide phosphorylase</fullName>
        <shortName evidence="9">PNPase</shortName>
    </alternativeName>
</protein>
<dbReference type="FunFam" id="3.30.1370.10:FF:000001">
    <property type="entry name" value="Polyribonucleotide nucleotidyltransferase"/>
    <property type="match status" value="1"/>
</dbReference>
<dbReference type="EMBL" id="CP067016">
    <property type="protein sequence ID" value="QQN55445.1"/>
    <property type="molecule type" value="Genomic_DNA"/>
</dbReference>
<dbReference type="InterPro" id="IPR015847">
    <property type="entry name" value="ExoRNase_PH_dom2"/>
</dbReference>
<sequence length="702" mass="77667">MEKTYEYKSQNGSDLSITIGKVAEQTNGECLIRTGDTILLVTAVASDKPREGIDFFPLICDYQEKLYAVGKIPGGFIKREGKASDKAILISRQMDRPLRPLFPENFYNDVQVIATPFSVDEDNEPDCMTTIGASIALGISDIPFYGPVAAVSVGYVDGKFIVNPNKDQREKTSLNLTVAGTADAINMVEAGANELSEDEMLEAMMVAHAEIKEICAFIQTIIDDIGKEKMEVCEEVETEIQRKIKDKYTQDIKNSIRTTDKVQREDDINEIEEKCREDFLEEFPESEDEIHKTVDSIMKKEVRRMISIDKIRPDGRKMDEIRPLSAEAGLLPRAHGSGLFQRGQTQVLSVLTLGSPGEEQVIDSMNREEITKRYIHQYNFPPFCVGDIRPLRGPGRREVGHGHLAERALIPVLPDTNDFPYTIRVVSEVLSSNGSSSQASICGSTLSLMDAGVPIKKPVAGIAMGLIKEENSISILTDIQGLEDHLGDMDFKVAGTKDGITALQMDMKISGINKEVLQEALADAHKARLKILDVITSAIDKPREDLSKYAPRIFSIDIDPEKVRDVIGAGGKTINKIIDATGVKIETEDDGHITVASNDGESGKKAIQMIKSIVTDPKAGDIYEGEVKRIMNFGAFVEIAIGKEGLLHISQIDTKRTEKVEDVLKIGDKVRVKVTEIDRQGRINLSRKALLIEEEKKQSKED</sequence>
<dbReference type="GO" id="GO:0005829">
    <property type="term" value="C:cytosol"/>
    <property type="evidence" value="ECO:0007669"/>
    <property type="project" value="UniProtKB-ARBA"/>
</dbReference>
<dbReference type="FunFam" id="2.40.50.140:FF:000023">
    <property type="entry name" value="Polyribonucleotide nucleotidyltransferase"/>
    <property type="match status" value="1"/>
</dbReference>
<comment type="cofactor">
    <cofactor evidence="9">
        <name>Mg(2+)</name>
        <dbReference type="ChEBI" id="CHEBI:18420"/>
    </cofactor>
</comment>
<dbReference type="SUPFAM" id="SSF54791">
    <property type="entry name" value="Eukaryotic type KH-domain (KH-domain type I)"/>
    <property type="match status" value="1"/>
</dbReference>
<dbReference type="SUPFAM" id="SSF55666">
    <property type="entry name" value="Ribonuclease PH domain 2-like"/>
    <property type="match status" value="2"/>
</dbReference>
<dbReference type="InterPro" id="IPR003029">
    <property type="entry name" value="S1_domain"/>
</dbReference>